<feature type="transmembrane region" description="Helical" evidence="5">
    <location>
        <begin position="45"/>
        <end position="62"/>
    </location>
</feature>
<evidence type="ECO:0000259" key="6">
    <source>
        <dbReference type="Pfam" id="PF01284"/>
    </source>
</evidence>
<feature type="transmembrane region" description="Helical" evidence="5">
    <location>
        <begin position="74"/>
        <end position="98"/>
    </location>
</feature>
<dbReference type="PANTHER" id="PTHR37451">
    <property type="entry name" value="MARVEL DOMAIN"/>
    <property type="match status" value="1"/>
</dbReference>
<evidence type="ECO:0000256" key="5">
    <source>
        <dbReference type="SAM" id="Phobius"/>
    </source>
</evidence>
<dbReference type="PANTHER" id="PTHR37451:SF5">
    <property type="entry name" value="MARVEL DOMAIN-CONTAINING PROTEIN"/>
    <property type="match status" value="1"/>
</dbReference>
<protein>
    <recommendedName>
        <fullName evidence="6">MARVEL domain-containing protein</fullName>
    </recommendedName>
</protein>
<gene>
    <name evidence="7" type="ORF">E4U43_005160</name>
</gene>
<keyword evidence="2 5" id="KW-0812">Transmembrane</keyword>
<dbReference type="Pfam" id="PF01284">
    <property type="entry name" value="MARVEL"/>
    <property type="match status" value="1"/>
</dbReference>
<evidence type="ECO:0000313" key="8">
    <source>
        <dbReference type="Proteomes" id="UP000748025"/>
    </source>
</evidence>
<dbReference type="Proteomes" id="UP000748025">
    <property type="component" value="Unassembled WGS sequence"/>
</dbReference>
<keyword evidence="4 5" id="KW-0472">Membrane</keyword>
<feature type="transmembrane region" description="Helical" evidence="5">
    <location>
        <begin position="118"/>
        <end position="139"/>
    </location>
</feature>
<comment type="subcellular location">
    <subcellularLocation>
        <location evidence="1">Membrane</location>
        <topology evidence="1">Multi-pass membrane protein</topology>
    </subcellularLocation>
</comment>
<feature type="transmembrane region" description="Helical" evidence="5">
    <location>
        <begin position="12"/>
        <end position="33"/>
    </location>
</feature>
<dbReference type="OrthoDB" id="2117453at2759"/>
<dbReference type="GO" id="GO:0016020">
    <property type="term" value="C:membrane"/>
    <property type="evidence" value="ECO:0007669"/>
    <property type="project" value="UniProtKB-SubCell"/>
</dbReference>
<proteinExistence type="predicted"/>
<reference evidence="7" key="1">
    <citation type="journal article" date="2020" name="bioRxiv">
        <title>Whole genome comparisons of ergot fungi reveals the divergence and evolution of species within the genus Claviceps are the result of varying mechanisms driving genome evolution and host range expansion.</title>
        <authorList>
            <person name="Wyka S.A."/>
            <person name="Mondo S.J."/>
            <person name="Liu M."/>
            <person name="Dettman J."/>
            <person name="Nalam V."/>
            <person name="Broders K.D."/>
        </authorList>
    </citation>
    <scope>NUCLEOTIDE SEQUENCE</scope>
    <source>
        <strain evidence="7">CCC 602</strain>
    </source>
</reference>
<keyword evidence="8" id="KW-1185">Reference proteome</keyword>
<evidence type="ECO:0000313" key="7">
    <source>
        <dbReference type="EMBL" id="KAG6015521.1"/>
    </source>
</evidence>
<accession>A0A9P7NGS6</accession>
<feature type="domain" description="MARVEL" evidence="6">
    <location>
        <begin position="5"/>
        <end position="133"/>
    </location>
</feature>
<evidence type="ECO:0000256" key="3">
    <source>
        <dbReference type="ARBA" id="ARBA00022989"/>
    </source>
</evidence>
<dbReference type="InterPro" id="IPR008253">
    <property type="entry name" value="Marvel"/>
</dbReference>
<organism evidence="7 8">
    <name type="scientific">Claviceps pusilla</name>
    <dbReference type="NCBI Taxonomy" id="123648"/>
    <lineage>
        <taxon>Eukaryota</taxon>
        <taxon>Fungi</taxon>
        <taxon>Dikarya</taxon>
        <taxon>Ascomycota</taxon>
        <taxon>Pezizomycotina</taxon>
        <taxon>Sordariomycetes</taxon>
        <taxon>Hypocreomycetidae</taxon>
        <taxon>Hypocreales</taxon>
        <taxon>Clavicipitaceae</taxon>
        <taxon>Claviceps</taxon>
    </lineage>
</organism>
<sequence length="155" mass="16531">MSRLTTTALRALQGLLAAGNLCLSAMVVHWYHANTSVAPPRSVDFLLSASIISVVSILYLELSPRFFHNLTHPYMFLAVEGLNSILYFAGFIAIAIHLGSLALCSKGNRCSVSRANSVVAAGAFCVWIASTILTAKRMIVGGAAARSKSTQMTEV</sequence>
<comment type="caution">
    <text evidence="7">The sequence shown here is derived from an EMBL/GenBank/DDBJ whole genome shotgun (WGS) entry which is preliminary data.</text>
</comment>
<evidence type="ECO:0000256" key="2">
    <source>
        <dbReference type="ARBA" id="ARBA00022692"/>
    </source>
</evidence>
<dbReference type="AlphaFoldDB" id="A0A9P7NGS6"/>
<evidence type="ECO:0000256" key="4">
    <source>
        <dbReference type="ARBA" id="ARBA00023136"/>
    </source>
</evidence>
<keyword evidence="3 5" id="KW-1133">Transmembrane helix</keyword>
<dbReference type="EMBL" id="SRPW01000336">
    <property type="protein sequence ID" value="KAG6015521.1"/>
    <property type="molecule type" value="Genomic_DNA"/>
</dbReference>
<name>A0A9P7NGS6_9HYPO</name>
<evidence type="ECO:0000256" key="1">
    <source>
        <dbReference type="ARBA" id="ARBA00004141"/>
    </source>
</evidence>